<evidence type="ECO:0000313" key="2">
    <source>
        <dbReference type="Proteomes" id="UP000006415"/>
    </source>
</evidence>
<comment type="caution">
    <text evidence="1">The sequence shown here is derived from an EMBL/GenBank/DDBJ whole genome shotgun (WGS) entry which is preliminary data.</text>
</comment>
<dbReference type="Proteomes" id="UP000006415">
    <property type="component" value="Unassembled WGS sequence"/>
</dbReference>
<dbReference type="EMBL" id="AGZS01000003">
    <property type="protein sequence ID" value="EJD64907.1"/>
    <property type="molecule type" value="Genomic_DNA"/>
</dbReference>
<dbReference type="HOGENOM" id="CLU_3029850_0_0_11"/>
<evidence type="ECO:0000313" key="1">
    <source>
        <dbReference type="EMBL" id="EJD64907.1"/>
    </source>
</evidence>
<dbReference type="AlphaFoldDB" id="J0LM78"/>
<gene>
    <name evidence="1" type="ORF">HMPREF9156_00782</name>
</gene>
<keyword evidence="2" id="KW-1185">Reference proteome</keyword>
<accession>J0LM78</accession>
<name>J0LM78_9BIFI</name>
<sequence>MGKGTNPACFNTPSGSPASFAATGIFNYELTPAAYPAAGVYSRLRVIVLLQLPVW</sequence>
<proteinExistence type="predicted"/>
<organism evidence="1 2">
    <name type="scientific">Scardovia wiggsiae F0424</name>
    <dbReference type="NCBI Taxonomy" id="857290"/>
    <lineage>
        <taxon>Bacteria</taxon>
        <taxon>Bacillati</taxon>
        <taxon>Actinomycetota</taxon>
        <taxon>Actinomycetes</taxon>
        <taxon>Bifidobacteriales</taxon>
        <taxon>Bifidobacteriaceae</taxon>
        <taxon>Scardovia</taxon>
    </lineage>
</organism>
<reference evidence="1 2" key="1">
    <citation type="submission" date="2012-01" db="EMBL/GenBank/DDBJ databases">
        <title>The Genome Sequence of Scardovia wiggsiae F0424.</title>
        <authorList>
            <consortium name="The Broad Institute Genome Sequencing Platform"/>
            <person name="Earl A."/>
            <person name="Ward D."/>
            <person name="Feldgarden M."/>
            <person name="Gevers D."/>
            <person name="Izard J."/>
            <person name="Ganesan A."/>
            <person name="Baranova O.V."/>
            <person name="Blanton J.M."/>
            <person name="Tanner A.C."/>
            <person name="Mathney J."/>
            <person name="Dewhirst F.E."/>
            <person name="Young S.K."/>
            <person name="Zeng Q."/>
            <person name="Gargeya S."/>
            <person name="Fitzgerald M."/>
            <person name="Haas B."/>
            <person name="Abouelleil A."/>
            <person name="Alvarado L."/>
            <person name="Arachchi H.M."/>
            <person name="Berlin A."/>
            <person name="Chapman S.B."/>
            <person name="Gearin G."/>
            <person name="Goldberg J."/>
            <person name="Griggs A."/>
            <person name="Gujja S."/>
            <person name="Hansen M."/>
            <person name="Heiman D."/>
            <person name="Howarth C."/>
            <person name="Larimer J."/>
            <person name="Lui A."/>
            <person name="MacDonald P.J.P."/>
            <person name="McCowen C."/>
            <person name="Montmayeur A."/>
            <person name="Murphy C."/>
            <person name="Neiman D."/>
            <person name="Pearson M."/>
            <person name="Priest M."/>
            <person name="Roberts A."/>
            <person name="Saif S."/>
            <person name="Shea T."/>
            <person name="Sisk P."/>
            <person name="Stolte C."/>
            <person name="Sykes S."/>
            <person name="Wortman J."/>
            <person name="Nusbaum C."/>
            <person name="Birren B."/>
        </authorList>
    </citation>
    <scope>NUCLEOTIDE SEQUENCE [LARGE SCALE GENOMIC DNA]</scope>
    <source>
        <strain evidence="1 2">F0424</strain>
    </source>
</reference>
<protein>
    <submittedName>
        <fullName evidence="1">Uncharacterized protein</fullName>
    </submittedName>
</protein>